<proteinExistence type="predicted"/>
<dbReference type="PANTHER" id="PTHR39650">
    <property type="entry name" value="CDP-ARCHAEOL SYNTHASE"/>
    <property type="match status" value="1"/>
</dbReference>
<dbReference type="Pfam" id="PF01864">
    <property type="entry name" value="CarS-like"/>
    <property type="match status" value="2"/>
</dbReference>
<keyword evidence="3" id="KW-1185">Reference proteome</keyword>
<accession>A0A964WT08</accession>
<dbReference type="OrthoDB" id="8850121at2"/>
<name>A0A964WT08_9HYPH</name>
<dbReference type="PANTHER" id="PTHR39650:SF1">
    <property type="entry name" value="CDP-ARCHAEOL SYNTHASE"/>
    <property type="match status" value="1"/>
</dbReference>
<dbReference type="Proteomes" id="UP000773614">
    <property type="component" value="Unassembled WGS sequence"/>
</dbReference>
<sequence length="164" mass="17327">MTEEFLPLVRALVLVAVANSVPMFVGRLFRDRLAAPLDFGLAFFDGRPLLGASKTIRGLAVALLSTALAASLLGLGWTVGAGIGAAAMAGDVAASFTKRRLGLRPHAQAFGLDQVPEALLPLLLYRGALGLEPSGILAVTAAFTVLEVVLSRILYRLRLRDTPY</sequence>
<dbReference type="RefSeq" id="WP_161139871.1">
    <property type="nucleotide sequence ID" value="NZ_SPKJ01000016.1"/>
</dbReference>
<organism evidence="2 3">
    <name type="scientific">Propylenella binzhouense</name>
    <dbReference type="NCBI Taxonomy" id="2555902"/>
    <lineage>
        <taxon>Bacteria</taxon>
        <taxon>Pseudomonadati</taxon>
        <taxon>Pseudomonadota</taxon>
        <taxon>Alphaproteobacteria</taxon>
        <taxon>Hyphomicrobiales</taxon>
        <taxon>Propylenellaceae</taxon>
        <taxon>Propylenella</taxon>
    </lineage>
</organism>
<comment type="caution">
    <text evidence="2">The sequence shown here is derived from an EMBL/GenBank/DDBJ whole genome shotgun (WGS) entry which is preliminary data.</text>
</comment>
<dbReference type="InterPro" id="IPR032690">
    <property type="entry name" value="CarS"/>
</dbReference>
<feature type="transmembrane region" description="Helical" evidence="1">
    <location>
        <begin position="135"/>
        <end position="155"/>
    </location>
</feature>
<evidence type="ECO:0000313" key="3">
    <source>
        <dbReference type="Proteomes" id="UP000773614"/>
    </source>
</evidence>
<evidence type="ECO:0000313" key="2">
    <source>
        <dbReference type="EMBL" id="MYZ47524.1"/>
    </source>
</evidence>
<gene>
    <name evidence="2" type="ORF">E4O86_07345</name>
</gene>
<feature type="transmembrane region" description="Helical" evidence="1">
    <location>
        <begin position="59"/>
        <end position="79"/>
    </location>
</feature>
<dbReference type="EMBL" id="SPKJ01000016">
    <property type="protein sequence ID" value="MYZ47524.1"/>
    <property type="molecule type" value="Genomic_DNA"/>
</dbReference>
<reference evidence="2" key="1">
    <citation type="submission" date="2019-03" db="EMBL/GenBank/DDBJ databases">
        <title>Afifella sp. nov., isolated from activated sludge.</title>
        <authorList>
            <person name="Li Q."/>
            <person name="Liu Y."/>
        </authorList>
    </citation>
    <scope>NUCLEOTIDE SEQUENCE</scope>
    <source>
        <strain evidence="2">L72</strain>
    </source>
</reference>
<evidence type="ECO:0000256" key="1">
    <source>
        <dbReference type="SAM" id="Phobius"/>
    </source>
</evidence>
<protein>
    <submittedName>
        <fullName evidence="2">CDP-archaeol synthase</fullName>
    </submittedName>
</protein>
<keyword evidence="1" id="KW-1133">Transmembrane helix</keyword>
<feature type="transmembrane region" description="Helical" evidence="1">
    <location>
        <begin position="6"/>
        <end position="25"/>
    </location>
</feature>
<dbReference type="AlphaFoldDB" id="A0A964WT08"/>
<keyword evidence="1" id="KW-0472">Membrane</keyword>
<keyword evidence="1" id="KW-0812">Transmembrane</keyword>